<dbReference type="KEGG" id="sagq:EP23_05705"/>
<evidence type="ECO:0000256" key="8">
    <source>
        <dbReference type="ARBA" id="ARBA00048318"/>
    </source>
</evidence>
<comment type="caution">
    <text evidence="11">The sequence shown here is derived from an EMBL/GenBank/DDBJ whole genome shotgun (WGS) entry which is preliminary data.</text>
</comment>
<dbReference type="Proteomes" id="UP000646308">
    <property type="component" value="Unassembled WGS sequence"/>
</dbReference>
<keyword evidence="1 10" id="KW-0444">Lipid biosynthesis</keyword>
<accession>A0A2T4MGM7</accession>
<feature type="binding site" evidence="10">
    <location>
        <position position="189"/>
    </location>
    <ligand>
        <name>sn-glycerol 1-phosphate</name>
        <dbReference type="ChEBI" id="CHEBI:57685"/>
    </ligand>
</feature>
<evidence type="ECO:0000313" key="14">
    <source>
        <dbReference type="Proteomes" id="UP000646308"/>
    </source>
</evidence>
<dbReference type="GO" id="GO:0000287">
    <property type="term" value="F:magnesium ion binding"/>
    <property type="evidence" value="ECO:0007669"/>
    <property type="project" value="UniProtKB-UniRule"/>
</dbReference>
<gene>
    <name evidence="10" type="primary">pcrB</name>
    <name evidence="12" type="ORF">B9M88_08980</name>
    <name evidence="11" type="ORF">GLV84_01165</name>
</gene>
<dbReference type="AlphaFoldDB" id="A0A2T4MGM7"/>
<evidence type="ECO:0000313" key="13">
    <source>
        <dbReference type="Proteomes" id="UP000195208"/>
    </source>
</evidence>
<keyword evidence="3 10" id="KW-0479">Metal-binding</keyword>
<comment type="cofactor">
    <cofactor evidence="10">
        <name>Mg(2+)</name>
        <dbReference type="ChEBI" id="CHEBI:18420"/>
    </cofactor>
</comment>
<dbReference type="Pfam" id="PF01884">
    <property type="entry name" value="PcrB"/>
    <property type="match status" value="1"/>
</dbReference>
<evidence type="ECO:0000256" key="4">
    <source>
        <dbReference type="ARBA" id="ARBA00022842"/>
    </source>
</evidence>
<evidence type="ECO:0000256" key="3">
    <source>
        <dbReference type="ARBA" id="ARBA00022723"/>
    </source>
</evidence>
<dbReference type="GO" id="GO:0120536">
    <property type="term" value="F:heptaprenylglyceryl phosphate synthase activity"/>
    <property type="evidence" value="ECO:0007669"/>
    <property type="project" value="UniProtKB-ARBA"/>
</dbReference>
<evidence type="ECO:0000256" key="6">
    <source>
        <dbReference type="ARBA" id="ARBA00023209"/>
    </source>
</evidence>
<comment type="similarity">
    <text evidence="10">Belongs to the GGGP/HepGP synthase family. Group I subfamily.</text>
</comment>
<comment type="function">
    <text evidence="10">Prenyltransferase that catalyzes in vivo the transfer of the heptaprenyl moiety of heptaprenyl pyrophosphate (HepPP; 35 carbon atoms) to the C3 hydroxyl of sn-glycerol-1-phosphate (G1P), producing heptaprenylglyceryl phosphate (HepGP). This reaction is an ether-bond-formation step in the biosynthesis of archaea-type G1P-based membrane lipids found in Bacillales.</text>
</comment>
<dbReference type="HAMAP" id="MF_00112">
    <property type="entry name" value="GGGP_HepGP_synthase"/>
    <property type="match status" value="1"/>
</dbReference>
<organism evidence="11 14">
    <name type="scientific">Staphylococcus agnetis</name>
    <dbReference type="NCBI Taxonomy" id="985762"/>
    <lineage>
        <taxon>Bacteria</taxon>
        <taxon>Bacillati</taxon>
        <taxon>Bacillota</taxon>
        <taxon>Bacilli</taxon>
        <taxon>Bacillales</taxon>
        <taxon>Staphylococcaceae</taxon>
        <taxon>Staphylococcus</taxon>
    </lineage>
</organism>
<dbReference type="SUPFAM" id="SSF51395">
    <property type="entry name" value="FMN-linked oxidoreductases"/>
    <property type="match status" value="1"/>
</dbReference>
<evidence type="ECO:0000313" key="11">
    <source>
        <dbReference type="EMBL" id="NJI01496.1"/>
    </source>
</evidence>
<dbReference type="Gene3D" id="3.20.20.390">
    <property type="entry name" value="FMN-linked oxidoreductases"/>
    <property type="match status" value="1"/>
</dbReference>
<reference evidence="12 13" key="1">
    <citation type="submission" date="2017-04" db="EMBL/GenBank/DDBJ databases">
        <title>Staphylococcus agnetis, a potential pathogen in the broiler production.</title>
        <authorList>
            <person name="Poulsen L."/>
        </authorList>
    </citation>
    <scope>NUCLEOTIDE SEQUENCE [LARGE SCALE GENOMIC DNA]</scope>
    <source>
        <strain evidence="12 13">723_310714_2_2_spleen</strain>
    </source>
</reference>
<evidence type="ECO:0000313" key="12">
    <source>
        <dbReference type="EMBL" id="OTW30651.1"/>
    </source>
</evidence>
<evidence type="ECO:0000256" key="9">
    <source>
        <dbReference type="ARBA" id="ARBA00066888"/>
    </source>
</evidence>
<keyword evidence="6 10" id="KW-0594">Phospholipid biosynthesis</keyword>
<dbReference type="Proteomes" id="UP000195208">
    <property type="component" value="Unassembled WGS sequence"/>
</dbReference>
<evidence type="ECO:0000256" key="7">
    <source>
        <dbReference type="ARBA" id="ARBA00023264"/>
    </source>
</evidence>
<comment type="caution">
    <text evidence="10">Lacks conserved residue(s) required for the propagation of feature annotation.</text>
</comment>
<feature type="binding site" evidence="10">
    <location>
        <position position="12"/>
    </location>
    <ligand>
        <name>sn-glycerol 1-phosphate</name>
        <dbReference type="ChEBI" id="CHEBI:57685"/>
    </ligand>
</feature>
<proteinExistence type="inferred from homology"/>
<dbReference type="InterPro" id="IPR038597">
    <property type="entry name" value="GGGP/HepGP_synthase_sf"/>
</dbReference>
<evidence type="ECO:0000256" key="2">
    <source>
        <dbReference type="ARBA" id="ARBA00022679"/>
    </source>
</evidence>
<evidence type="ECO:0000256" key="10">
    <source>
        <dbReference type="HAMAP-Rule" id="MF_00112"/>
    </source>
</evidence>
<keyword evidence="5 10" id="KW-0443">Lipid metabolism</keyword>
<reference evidence="11" key="2">
    <citation type="submission" date="2019-11" db="EMBL/GenBank/DDBJ databases">
        <title>Whole genome comparisons of Staphylococcus agnetis isolates from cattle and chickens.</title>
        <authorList>
            <person name="Rhoads D."/>
            <person name="Shwani A."/>
            <person name="Adkins P."/>
            <person name="Calcutt M."/>
            <person name="Middleton J."/>
        </authorList>
    </citation>
    <scope>NUCLEOTIDE SEQUENCE</scope>
    <source>
        <strain evidence="11">1387</strain>
    </source>
</reference>
<dbReference type="NCBIfam" id="NF003200">
    <property type="entry name" value="PRK04169.1-4"/>
    <property type="match status" value="1"/>
</dbReference>
<dbReference type="InterPro" id="IPR039074">
    <property type="entry name" value="GGGP/HepGP_synthase_I"/>
</dbReference>
<keyword evidence="4 10" id="KW-0460">Magnesium</keyword>
<dbReference type="EMBL" id="WMFL01000015">
    <property type="protein sequence ID" value="NJI01496.1"/>
    <property type="molecule type" value="Genomic_DNA"/>
</dbReference>
<dbReference type="OrthoDB" id="2381757at2"/>
<dbReference type="GO" id="GO:0046474">
    <property type="term" value="P:glycerophospholipid biosynthetic process"/>
    <property type="evidence" value="ECO:0007669"/>
    <property type="project" value="UniProtKB-UniRule"/>
</dbReference>
<name>A0A2T4MGM7_9STAP</name>
<dbReference type="EMBL" id="NEFX01000017">
    <property type="protein sequence ID" value="OTW30651.1"/>
    <property type="molecule type" value="Genomic_DNA"/>
</dbReference>
<comment type="subunit">
    <text evidence="10">Homodimer.</text>
</comment>
<dbReference type="NCBIfam" id="NF003199">
    <property type="entry name" value="PRK04169.1-3"/>
    <property type="match status" value="1"/>
</dbReference>
<dbReference type="NCBIfam" id="NF003197">
    <property type="entry name" value="PRK04169.1-1"/>
    <property type="match status" value="1"/>
</dbReference>
<feature type="binding site" evidence="10">
    <location>
        <begin position="159"/>
        <end position="164"/>
    </location>
    <ligand>
        <name>sn-glycerol 1-phosphate</name>
        <dbReference type="ChEBI" id="CHEBI:57685"/>
    </ligand>
</feature>
<dbReference type="GeneID" id="57692085"/>
<dbReference type="InterPro" id="IPR008205">
    <property type="entry name" value="GGGP_HepGP_synthase"/>
</dbReference>
<dbReference type="RefSeq" id="WP_060551446.1">
    <property type="nucleotide sequence ID" value="NZ_CP009623.1"/>
</dbReference>
<dbReference type="EC" id="2.5.1.n9" evidence="9 10"/>
<dbReference type="PANTHER" id="PTHR40029:SF2">
    <property type="entry name" value="HEPTAPRENYLGLYCERYL PHOSPHATE SYNTHASE"/>
    <property type="match status" value="1"/>
</dbReference>
<dbReference type="FunFam" id="3.20.20.390:FF:000001">
    <property type="entry name" value="Heptaprenylglyceryl phosphate synthase"/>
    <property type="match status" value="1"/>
</dbReference>
<sequence length="229" mass="25826">MYDIKQWHHIFKLDPAKPISDADLEKVCMSQTDAIMIGGTDNVTEDNVLHLMSRVRRYPLPLALEISNIESVVPGFDFYFVPTVMNSTDVTYHNGLLLEALKMYGHMIHFEDIIFEGYVVLNAESKVARHTKANTTLVTEDIEAYAQMANDMYRLPILYLEYSGTKGSLEDIQAAKSHLNTTQLFYGGGIDSYESAQSFASIADTIIVGNLVYENIKKAIQTTKIKERT</sequence>
<evidence type="ECO:0000256" key="5">
    <source>
        <dbReference type="ARBA" id="ARBA00023098"/>
    </source>
</evidence>
<keyword evidence="2 10" id="KW-0808">Transferase</keyword>
<feature type="binding site" evidence="10">
    <location>
        <begin position="209"/>
        <end position="210"/>
    </location>
    <ligand>
        <name>sn-glycerol 1-phosphate</name>
        <dbReference type="ChEBI" id="CHEBI:57685"/>
    </ligand>
</feature>
<feature type="binding site" evidence="10">
    <location>
        <position position="40"/>
    </location>
    <ligand>
        <name>Mg(2+)</name>
        <dbReference type="ChEBI" id="CHEBI:18420"/>
    </ligand>
</feature>
<dbReference type="PANTHER" id="PTHR40029">
    <property type="match status" value="1"/>
</dbReference>
<comment type="catalytic activity">
    <reaction evidence="8 10">
        <text>sn-glycerol 1-phosphate + all-trans-heptaprenyl diphosphate = 3-heptaprenyl-sn-glycero-1-phosphate + diphosphate</text>
        <dbReference type="Rhea" id="RHEA:33495"/>
        <dbReference type="ChEBI" id="CHEBI:33019"/>
        <dbReference type="ChEBI" id="CHEBI:57685"/>
        <dbReference type="ChEBI" id="CHEBI:58206"/>
        <dbReference type="ChEBI" id="CHEBI:64781"/>
        <dbReference type="EC" id="2.5.1.n9"/>
    </reaction>
</comment>
<keyword evidence="7 10" id="KW-1208">Phospholipid metabolism</keyword>
<comment type="pathway">
    <text evidence="10">Membrane lipid metabolism; glycerophospholipid metabolism.</text>
</comment>
<protein>
    <recommendedName>
        <fullName evidence="9 10">Heptaprenylglyceryl phosphate synthase</fullName>
        <shortName evidence="10">HepGP synthase</shortName>
        <ecNumber evidence="9 10">2.5.1.n9</ecNumber>
    </recommendedName>
    <alternativeName>
        <fullName evidence="10">Glycerol-1-phosphate heptaprenyltransferase</fullName>
    </alternativeName>
</protein>
<dbReference type="CDD" id="cd02812">
    <property type="entry name" value="PcrB_like"/>
    <property type="match status" value="1"/>
</dbReference>
<evidence type="ECO:0000256" key="1">
    <source>
        <dbReference type="ARBA" id="ARBA00022516"/>
    </source>
</evidence>
<dbReference type="NCBIfam" id="TIGR01768">
    <property type="entry name" value="GGGP-family"/>
    <property type="match status" value="1"/>
</dbReference>
<keyword evidence="13" id="KW-1185">Reference proteome</keyword>
<feature type="binding site" evidence="10">
    <location>
        <position position="14"/>
    </location>
    <ligand>
        <name>Mg(2+)</name>
        <dbReference type="ChEBI" id="CHEBI:18420"/>
    </ligand>
</feature>